<reference evidence="3 4" key="1">
    <citation type="submission" date="2020-08" db="EMBL/GenBank/DDBJ databases">
        <title>Sequencing the genomes of 1000 actinobacteria strains.</title>
        <authorList>
            <person name="Klenk H.-P."/>
        </authorList>
    </citation>
    <scope>NUCLEOTIDE SEQUENCE [LARGE SCALE GENOMIC DNA]</scope>
    <source>
        <strain evidence="3 4">DSM 45084</strain>
    </source>
</reference>
<evidence type="ECO:0000256" key="2">
    <source>
        <dbReference type="SAM" id="Phobius"/>
    </source>
</evidence>
<comment type="caution">
    <text evidence="3">The sequence shown here is derived from an EMBL/GenBank/DDBJ whole genome shotgun (WGS) entry which is preliminary data.</text>
</comment>
<keyword evidence="2" id="KW-0812">Transmembrane</keyword>
<keyword evidence="2" id="KW-0472">Membrane</keyword>
<dbReference type="AlphaFoldDB" id="A0A7W7T4M2"/>
<keyword evidence="4" id="KW-1185">Reference proteome</keyword>
<feature type="transmembrane region" description="Helical" evidence="2">
    <location>
        <begin position="29"/>
        <end position="45"/>
    </location>
</feature>
<evidence type="ECO:0000313" key="3">
    <source>
        <dbReference type="EMBL" id="MBB4965235.1"/>
    </source>
</evidence>
<proteinExistence type="predicted"/>
<gene>
    <name evidence="3" type="ORF">F4559_002594</name>
</gene>
<protein>
    <submittedName>
        <fullName evidence="3">Uncharacterized protein</fullName>
    </submittedName>
</protein>
<dbReference type="EMBL" id="JACHJS010000001">
    <property type="protein sequence ID" value="MBB4965235.1"/>
    <property type="molecule type" value="Genomic_DNA"/>
</dbReference>
<organism evidence="3 4">
    <name type="scientific">Saccharothrix violaceirubra</name>
    <dbReference type="NCBI Taxonomy" id="413306"/>
    <lineage>
        <taxon>Bacteria</taxon>
        <taxon>Bacillati</taxon>
        <taxon>Actinomycetota</taxon>
        <taxon>Actinomycetes</taxon>
        <taxon>Pseudonocardiales</taxon>
        <taxon>Pseudonocardiaceae</taxon>
        <taxon>Saccharothrix</taxon>
    </lineage>
</organism>
<evidence type="ECO:0000256" key="1">
    <source>
        <dbReference type="SAM" id="MobiDB-lite"/>
    </source>
</evidence>
<feature type="region of interest" description="Disordered" evidence="1">
    <location>
        <begin position="47"/>
        <end position="76"/>
    </location>
</feature>
<dbReference type="RefSeq" id="WP_184668676.1">
    <property type="nucleotide sequence ID" value="NZ_BAABAI010000013.1"/>
</dbReference>
<sequence length="76" mass="8018">MIALIATFLALAVIQFVLALADGLWWPVVFGLLLVVAASALVPSARARHEPSANAPDPPNHLEPRADNHTAGQRAS</sequence>
<keyword evidence="2" id="KW-1133">Transmembrane helix</keyword>
<evidence type="ECO:0000313" key="4">
    <source>
        <dbReference type="Proteomes" id="UP000542674"/>
    </source>
</evidence>
<dbReference type="Proteomes" id="UP000542674">
    <property type="component" value="Unassembled WGS sequence"/>
</dbReference>
<name>A0A7W7T4M2_9PSEU</name>
<accession>A0A7W7T4M2</accession>